<dbReference type="InterPro" id="IPR036691">
    <property type="entry name" value="Endo/exonu/phosph_ase_sf"/>
</dbReference>
<evidence type="ECO:0000256" key="4">
    <source>
        <dbReference type="ARBA" id="ARBA00004496"/>
    </source>
</evidence>
<feature type="compositionally biased region" description="Low complexity" evidence="23">
    <location>
        <begin position="91"/>
        <end position="128"/>
    </location>
</feature>
<keyword evidence="13" id="KW-0269">Exonuclease</keyword>
<feature type="region of interest" description="Disordered" evidence="23">
    <location>
        <begin position="741"/>
        <end position="769"/>
    </location>
</feature>
<evidence type="ECO:0000256" key="11">
    <source>
        <dbReference type="ARBA" id="ARBA00022737"/>
    </source>
</evidence>
<comment type="cofactor">
    <cofactor evidence="2">
        <name>Mg(2+)</name>
        <dbReference type="ChEBI" id="CHEBI:18420"/>
    </cofactor>
</comment>
<keyword evidence="9" id="KW-0540">Nuclease</keyword>
<dbReference type="SMART" id="SM00369">
    <property type="entry name" value="LRR_TYP"/>
    <property type="match status" value="3"/>
</dbReference>
<dbReference type="InterPro" id="IPR032675">
    <property type="entry name" value="LRR_dom_sf"/>
</dbReference>
<dbReference type="GO" id="GO:0046872">
    <property type="term" value="F:metal ion binding"/>
    <property type="evidence" value="ECO:0007669"/>
    <property type="project" value="UniProtKB-KW"/>
</dbReference>
<dbReference type="Gene3D" id="3.80.10.10">
    <property type="entry name" value="Ribonuclease Inhibitor"/>
    <property type="match status" value="1"/>
</dbReference>
<evidence type="ECO:0000256" key="13">
    <source>
        <dbReference type="ARBA" id="ARBA00022839"/>
    </source>
</evidence>
<keyword evidence="17" id="KW-0804">Transcription</keyword>
<evidence type="ECO:0000256" key="14">
    <source>
        <dbReference type="ARBA" id="ARBA00022842"/>
    </source>
</evidence>
<dbReference type="InterPro" id="IPR050410">
    <property type="entry name" value="CCR4/nocturin_mRNA_transcr"/>
</dbReference>
<feature type="domain" description="Endonuclease/exonuclease/phosphatase" evidence="24">
    <location>
        <begin position="411"/>
        <end position="728"/>
    </location>
</feature>
<proteinExistence type="inferred from homology"/>
<keyword evidence="15" id="KW-0694">RNA-binding</keyword>
<keyword evidence="10" id="KW-0479">Metal-binding</keyword>
<evidence type="ECO:0000256" key="1">
    <source>
        <dbReference type="ARBA" id="ARBA00001663"/>
    </source>
</evidence>
<feature type="compositionally biased region" description="Low complexity" evidence="23">
    <location>
        <begin position="51"/>
        <end position="64"/>
    </location>
</feature>
<evidence type="ECO:0000256" key="20">
    <source>
        <dbReference type="ARBA" id="ARBA00030493"/>
    </source>
</evidence>
<dbReference type="EMBL" id="JAEPRB010000012">
    <property type="protein sequence ID" value="KAG2226909.1"/>
    <property type="molecule type" value="Genomic_DNA"/>
</dbReference>
<keyword evidence="14" id="KW-0460">Magnesium</keyword>
<feature type="region of interest" description="Disordered" evidence="23">
    <location>
        <begin position="1"/>
        <end position="128"/>
    </location>
</feature>
<dbReference type="Proteomes" id="UP000646827">
    <property type="component" value="Unassembled WGS sequence"/>
</dbReference>
<dbReference type="SUPFAM" id="SSF56219">
    <property type="entry name" value="DNase I-like"/>
    <property type="match status" value="1"/>
</dbReference>
<keyword evidence="7" id="KW-0963">Cytoplasm</keyword>
<dbReference type="PROSITE" id="PS51450">
    <property type="entry name" value="LRR"/>
    <property type="match status" value="2"/>
</dbReference>
<dbReference type="FunFam" id="3.60.10.10:FF:000037">
    <property type="entry name" value="Glucose-repressible alcohol dehydrogenase transcriptional effector"/>
    <property type="match status" value="1"/>
</dbReference>
<sequence length="769" mass="85743">MSFERENEAVGSYSALHGHSLQPMYNSSSGTPLNLQRPTTRNGSPAPPSVSSPTVGQQQQQQQQGNSGYPSFAMYPNNSFARFPVSMNVGQQQQQQKLSQQQQQQATPNSTTTSISTTQQNTSLGSTAATTTTVTATTAATTTTEMAQLAGNSTHVARQLTYAQISRQSASPHHHARTAAAMARNAPVASTVTITDPNNPSKSFNGLMSGVSNNSNMMSNKSMHSKEEEINGRTNNNNNNKLPNHSIQQQQTWTTLDMGGMGLKNLSLTLCNTYTFLTTLYLNYNNLTYLPSSINKLVHLKTLDVSGNKLTSIPPELGLLIQLRELLLFDNNITDLPSELGSLYQLETLGLEGNPIQPDIKNILLKDGSPAVILSLRENAPVGMPPPQREWITIESIGTEDDHDTISVFCFNILCQKYATSQAYGYTPSWALSWDYRRELILSEIQSRNADIICLQEMAYNQYEEYFRDDFRERAGYDSVFYPKSRAKTMQDKERGEVDGCATFFRSSKFELIEVSLLEYNQKALQRADFKKCPDIYNRVMTKDNIAVLTMLENKETLARVLVANSHIHWDPSFADVKLVQVGMLMDEIDKFANKHLNPPTSSPHGIVYSTTSKLPTIIAGDFNSAPDSGVYEFLSKGAVKKDHIDFGDYLYGDYTTDGLTHKLPLKSSYAQIGELPFTNYIADFQGVLDYVWYSTNTLDVLSLLGPIDKEYLSKVVGFPNAHFPSDHIPIMAEFKLRNPRPEKKLEEPNFGNASRRQPVKENNDHSNR</sequence>
<evidence type="ECO:0000256" key="15">
    <source>
        <dbReference type="ARBA" id="ARBA00022884"/>
    </source>
</evidence>
<evidence type="ECO:0000256" key="9">
    <source>
        <dbReference type="ARBA" id="ARBA00022722"/>
    </source>
</evidence>
<dbReference type="GO" id="GO:0004535">
    <property type="term" value="F:poly(A)-specific ribonuclease activity"/>
    <property type="evidence" value="ECO:0007669"/>
    <property type="project" value="UniProtKB-EC"/>
</dbReference>
<evidence type="ECO:0000256" key="2">
    <source>
        <dbReference type="ARBA" id="ARBA00001946"/>
    </source>
</evidence>
<evidence type="ECO:0000256" key="3">
    <source>
        <dbReference type="ARBA" id="ARBA00004123"/>
    </source>
</evidence>
<evidence type="ECO:0000256" key="8">
    <source>
        <dbReference type="ARBA" id="ARBA00022614"/>
    </source>
</evidence>
<evidence type="ECO:0000256" key="10">
    <source>
        <dbReference type="ARBA" id="ARBA00022723"/>
    </source>
</evidence>
<evidence type="ECO:0000256" key="7">
    <source>
        <dbReference type="ARBA" id="ARBA00022490"/>
    </source>
</evidence>
<evidence type="ECO:0000256" key="12">
    <source>
        <dbReference type="ARBA" id="ARBA00022801"/>
    </source>
</evidence>
<reference evidence="25 26" key="1">
    <citation type="submission" date="2020-12" db="EMBL/GenBank/DDBJ databases">
        <title>Metabolic potential, ecology and presence of endohyphal bacteria is reflected in genomic diversity of Mucoromycotina.</title>
        <authorList>
            <person name="Muszewska A."/>
            <person name="Okrasinska A."/>
            <person name="Steczkiewicz K."/>
            <person name="Drgas O."/>
            <person name="Orlowska M."/>
            <person name="Perlinska-Lenart U."/>
            <person name="Aleksandrzak-Piekarczyk T."/>
            <person name="Szatraj K."/>
            <person name="Zielenkiewicz U."/>
            <person name="Pilsyk S."/>
            <person name="Malc E."/>
            <person name="Mieczkowski P."/>
            <person name="Kruszewska J.S."/>
            <person name="Biernat P."/>
            <person name="Pawlowska J."/>
        </authorList>
    </citation>
    <scope>NUCLEOTIDE SEQUENCE [LARGE SCALE GENOMIC DNA]</scope>
    <source>
        <strain evidence="25 26">CBS 142.35</strain>
    </source>
</reference>
<evidence type="ECO:0000313" key="25">
    <source>
        <dbReference type="EMBL" id="KAG2226909.1"/>
    </source>
</evidence>
<feature type="region of interest" description="Disordered" evidence="23">
    <location>
        <begin position="165"/>
        <end position="184"/>
    </location>
</feature>
<name>A0A8H7SCL1_9FUNG</name>
<dbReference type="Pfam" id="PF12799">
    <property type="entry name" value="LRR_4"/>
    <property type="match status" value="1"/>
</dbReference>
<evidence type="ECO:0000256" key="17">
    <source>
        <dbReference type="ARBA" id="ARBA00023163"/>
    </source>
</evidence>
<dbReference type="PANTHER" id="PTHR12121:SF100">
    <property type="entry name" value="POLY(A)-SPECIFIC RIBONUCLEASE"/>
    <property type="match status" value="1"/>
</dbReference>
<dbReference type="GO" id="GO:0005634">
    <property type="term" value="C:nucleus"/>
    <property type="evidence" value="ECO:0007669"/>
    <property type="project" value="UniProtKB-SubCell"/>
</dbReference>
<accession>A0A8H7SCL1</accession>
<evidence type="ECO:0000259" key="24">
    <source>
        <dbReference type="Pfam" id="PF03372"/>
    </source>
</evidence>
<dbReference type="InterPro" id="IPR025875">
    <property type="entry name" value="Leu-rich_rpt_4"/>
</dbReference>
<comment type="catalytic activity">
    <reaction evidence="1">
        <text>Exonucleolytic cleavage of poly(A) to 5'-AMP.</text>
        <dbReference type="EC" id="3.1.13.4"/>
    </reaction>
</comment>
<dbReference type="InterPro" id="IPR005135">
    <property type="entry name" value="Endo/exonuclease/phosphatase"/>
</dbReference>
<evidence type="ECO:0000256" key="18">
    <source>
        <dbReference type="ARBA" id="ARBA00023242"/>
    </source>
</evidence>
<protein>
    <recommendedName>
        <fullName evidence="19">CCR4-Not complex 3'-5'-exoribonuclease subunit Ccr4</fullName>
        <ecNumber evidence="6">3.1.13.4</ecNumber>
    </recommendedName>
    <alternativeName>
        <fullName evidence="20">Carbon catabolite repressor protein 4</fullName>
    </alternativeName>
    <alternativeName>
        <fullName evidence="21">Cytoplasmic deadenylase</fullName>
    </alternativeName>
    <alternativeName>
        <fullName evidence="22">Glucose-repressible alcohol dehydrogenase transcriptional effector</fullName>
    </alternativeName>
</protein>
<dbReference type="EC" id="3.1.13.4" evidence="6"/>
<organism evidence="25 26">
    <name type="scientific">Circinella minor</name>
    <dbReference type="NCBI Taxonomy" id="1195481"/>
    <lineage>
        <taxon>Eukaryota</taxon>
        <taxon>Fungi</taxon>
        <taxon>Fungi incertae sedis</taxon>
        <taxon>Mucoromycota</taxon>
        <taxon>Mucoromycotina</taxon>
        <taxon>Mucoromycetes</taxon>
        <taxon>Mucorales</taxon>
        <taxon>Lichtheimiaceae</taxon>
        <taxon>Circinella</taxon>
    </lineage>
</organism>
<dbReference type="AlphaFoldDB" id="A0A8H7SCL1"/>
<keyword evidence="12" id="KW-0378">Hydrolase</keyword>
<dbReference type="InterPro" id="IPR003591">
    <property type="entry name" value="Leu-rich_rpt_typical-subtyp"/>
</dbReference>
<gene>
    <name evidence="25" type="ORF">INT45_010188</name>
</gene>
<dbReference type="CDD" id="cd09097">
    <property type="entry name" value="Deadenylase_CCR4"/>
    <property type="match status" value="1"/>
</dbReference>
<evidence type="ECO:0000256" key="21">
    <source>
        <dbReference type="ARBA" id="ARBA00031469"/>
    </source>
</evidence>
<comment type="subcellular location">
    <subcellularLocation>
        <location evidence="4">Cytoplasm</location>
    </subcellularLocation>
    <subcellularLocation>
        <location evidence="3">Nucleus</location>
    </subcellularLocation>
</comment>
<comment type="similarity">
    <text evidence="5">Belongs to the CCR4/nocturin family.</text>
</comment>
<dbReference type="SUPFAM" id="SSF52058">
    <property type="entry name" value="L domain-like"/>
    <property type="match status" value="1"/>
</dbReference>
<evidence type="ECO:0000313" key="26">
    <source>
        <dbReference type="Proteomes" id="UP000646827"/>
    </source>
</evidence>
<evidence type="ECO:0000256" key="5">
    <source>
        <dbReference type="ARBA" id="ARBA00010774"/>
    </source>
</evidence>
<keyword evidence="8" id="KW-0433">Leucine-rich repeat</keyword>
<feature type="compositionally biased region" description="Basic and acidic residues" evidence="23">
    <location>
        <begin position="759"/>
        <end position="769"/>
    </location>
</feature>
<keyword evidence="11" id="KW-0677">Repeat</keyword>
<dbReference type="GO" id="GO:0005737">
    <property type="term" value="C:cytoplasm"/>
    <property type="evidence" value="ECO:0007669"/>
    <property type="project" value="UniProtKB-SubCell"/>
</dbReference>
<keyword evidence="16" id="KW-0805">Transcription regulation</keyword>
<keyword evidence="26" id="KW-1185">Reference proteome</keyword>
<evidence type="ECO:0000256" key="23">
    <source>
        <dbReference type="SAM" id="MobiDB-lite"/>
    </source>
</evidence>
<dbReference type="Gene3D" id="3.60.10.10">
    <property type="entry name" value="Endonuclease/exonuclease/phosphatase"/>
    <property type="match status" value="1"/>
</dbReference>
<evidence type="ECO:0000256" key="6">
    <source>
        <dbReference type="ARBA" id="ARBA00012161"/>
    </source>
</evidence>
<dbReference type="PANTHER" id="PTHR12121">
    <property type="entry name" value="CARBON CATABOLITE REPRESSOR PROTEIN 4"/>
    <property type="match status" value="1"/>
</dbReference>
<dbReference type="Pfam" id="PF03372">
    <property type="entry name" value="Exo_endo_phos"/>
    <property type="match status" value="1"/>
</dbReference>
<keyword evidence="18" id="KW-0539">Nucleus</keyword>
<dbReference type="InterPro" id="IPR001611">
    <property type="entry name" value="Leu-rich_rpt"/>
</dbReference>
<feature type="region of interest" description="Disordered" evidence="23">
    <location>
        <begin position="222"/>
        <end position="244"/>
    </location>
</feature>
<evidence type="ECO:0000256" key="22">
    <source>
        <dbReference type="ARBA" id="ARBA00033317"/>
    </source>
</evidence>
<feature type="compositionally biased region" description="Polar residues" evidence="23">
    <location>
        <begin position="23"/>
        <end position="43"/>
    </location>
</feature>
<dbReference type="GO" id="GO:0003723">
    <property type="term" value="F:RNA binding"/>
    <property type="evidence" value="ECO:0007669"/>
    <property type="project" value="UniProtKB-KW"/>
</dbReference>
<evidence type="ECO:0000256" key="16">
    <source>
        <dbReference type="ARBA" id="ARBA00023015"/>
    </source>
</evidence>
<evidence type="ECO:0000256" key="19">
    <source>
        <dbReference type="ARBA" id="ARBA00023475"/>
    </source>
</evidence>
<dbReference type="OrthoDB" id="428734at2759"/>
<comment type="caution">
    <text evidence="25">The sequence shown here is derived from an EMBL/GenBank/DDBJ whole genome shotgun (WGS) entry which is preliminary data.</text>
</comment>